<dbReference type="NCBIfam" id="TIGR01175">
    <property type="entry name" value="pilM"/>
    <property type="match status" value="1"/>
</dbReference>
<name>A0A0A0C263_9CELL</name>
<dbReference type="SMART" id="SM00842">
    <property type="entry name" value="FtsA"/>
    <property type="match status" value="1"/>
</dbReference>
<dbReference type="InterPro" id="IPR003494">
    <property type="entry name" value="SHS2_FtsA"/>
</dbReference>
<dbReference type="Gene3D" id="3.30.1490.300">
    <property type="match status" value="1"/>
</dbReference>
<comment type="caution">
    <text evidence="2">The sequence shown here is derived from an EMBL/GenBank/DDBJ whole genome shotgun (WGS) entry which is preliminary data.</text>
</comment>
<organism evidence="2 3">
    <name type="scientific">Cellulomonas bogoriensis 69B4 = DSM 16987</name>
    <dbReference type="NCBI Taxonomy" id="1386082"/>
    <lineage>
        <taxon>Bacteria</taxon>
        <taxon>Bacillati</taxon>
        <taxon>Actinomycetota</taxon>
        <taxon>Actinomycetes</taxon>
        <taxon>Micrococcales</taxon>
        <taxon>Cellulomonadaceae</taxon>
        <taxon>Cellulomonas</taxon>
    </lineage>
</organism>
<dbReference type="Gene3D" id="3.30.420.40">
    <property type="match status" value="2"/>
</dbReference>
<evidence type="ECO:0000313" key="3">
    <source>
        <dbReference type="Proteomes" id="UP000054314"/>
    </source>
</evidence>
<dbReference type="PANTHER" id="PTHR32432">
    <property type="entry name" value="CELL DIVISION PROTEIN FTSA-RELATED"/>
    <property type="match status" value="1"/>
</dbReference>
<gene>
    <name evidence="2" type="ORF">N869_00730</name>
</gene>
<reference evidence="2 3" key="1">
    <citation type="submission" date="2013-08" db="EMBL/GenBank/DDBJ databases">
        <title>Genome sequencing of Cellulomonas bogoriensis 69B4.</title>
        <authorList>
            <person name="Chen F."/>
            <person name="Li Y."/>
            <person name="Wang G."/>
        </authorList>
    </citation>
    <scope>NUCLEOTIDE SEQUENCE [LARGE SCALE GENOMIC DNA]</scope>
    <source>
        <strain evidence="2 3">69B4</strain>
    </source>
</reference>
<dbReference type="GO" id="GO:0051301">
    <property type="term" value="P:cell division"/>
    <property type="evidence" value="ECO:0007669"/>
    <property type="project" value="InterPro"/>
</dbReference>
<dbReference type="AlphaFoldDB" id="A0A0A0C263"/>
<feature type="domain" description="SHS2" evidence="1">
    <location>
        <begin position="6"/>
        <end position="175"/>
    </location>
</feature>
<protein>
    <submittedName>
        <fullName evidence="2">Pilus assembly protein PilM</fullName>
    </submittedName>
</protein>
<sequence>MGKKVVVGLDIGTTHVRAAEVDQGSSRSGPTLVRYGQVPLPLGAVRDGEVAEPETVASALRQLWAQAKFATRDVVIGIGNQRVLVRELELPAMPIAQIRSSLPFQVQDMLPVAVEDALLDYYPVSTYAANNGLMAKGLLVAATKDTVQANTLAVETAGLRPVMVDLNAFALARVQVHGDLADRTVALVDIGARITTVAVVSGGRPEFIRMLPSGGQDVTDAVTTAMNIAVSEAEQIKRQVGVGYQVTPELQGAAEAVSSVTRSLIESVRNTFVYYAGNHPGSAVEMVVLSGGGAQMPGVGQYLASAGRVPVSIGEPLAQFRAGRAAPTGEAWDAIQPECPIAVGLAMGAVA</sequence>
<dbReference type="OrthoDB" id="1926201at2"/>
<dbReference type="InterPro" id="IPR050696">
    <property type="entry name" value="FtsA/MreB"/>
</dbReference>
<dbReference type="Pfam" id="PF11104">
    <property type="entry name" value="PilM_2"/>
    <property type="match status" value="1"/>
</dbReference>
<keyword evidence="3" id="KW-1185">Reference proteome</keyword>
<dbReference type="SUPFAM" id="SSF53067">
    <property type="entry name" value="Actin-like ATPase domain"/>
    <property type="match status" value="2"/>
</dbReference>
<dbReference type="InterPro" id="IPR005883">
    <property type="entry name" value="PilM"/>
</dbReference>
<dbReference type="PIRSF" id="PIRSF019169">
    <property type="entry name" value="PilM"/>
    <property type="match status" value="1"/>
</dbReference>
<evidence type="ECO:0000259" key="1">
    <source>
        <dbReference type="SMART" id="SM00842"/>
    </source>
</evidence>
<dbReference type="InterPro" id="IPR043129">
    <property type="entry name" value="ATPase_NBD"/>
</dbReference>
<dbReference type="PANTHER" id="PTHR32432:SF3">
    <property type="entry name" value="ETHANOLAMINE UTILIZATION PROTEIN EUTJ"/>
    <property type="match status" value="1"/>
</dbReference>
<dbReference type="EMBL" id="AXCZ01000008">
    <property type="protein sequence ID" value="KGM14256.1"/>
    <property type="molecule type" value="Genomic_DNA"/>
</dbReference>
<accession>A0A0A0C263</accession>
<evidence type="ECO:0000313" key="2">
    <source>
        <dbReference type="EMBL" id="KGM14256.1"/>
    </source>
</evidence>
<dbReference type="CDD" id="cd24049">
    <property type="entry name" value="ASKHA_NBD_PilM"/>
    <property type="match status" value="1"/>
</dbReference>
<dbReference type="Proteomes" id="UP000054314">
    <property type="component" value="Unassembled WGS sequence"/>
</dbReference>
<proteinExistence type="predicted"/>
<dbReference type="RefSeq" id="WP_052104851.1">
    <property type="nucleotide sequence ID" value="NZ_AXCZ01000008.1"/>
</dbReference>